<protein>
    <submittedName>
        <fullName evidence="2">Uncharacterized protein</fullName>
    </submittedName>
</protein>
<evidence type="ECO:0000313" key="3">
    <source>
        <dbReference type="Proteomes" id="UP000070188"/>
    </source>
</evidence>
<keyword evidence="2" id="KW-0614">Plasmid</keyword>
<reference evidence="3" key="1">
    <citation type="submission" date="2015-04" db="EMBL/GenBank/DDBJ databases">
        <title>Physiological reanalysis, assessment of diazotrophy, and genome sequences of multiple isolates of Streptomyces thermoautotrophicus.</title>
        <authorList>
            <person name="MacKellar D.C."/>
            <person name="Lieber L."/>
            <person name="Norman J."/>
            <person name="Bolger A."/>
            <person name="Tobin C."/>
            <person name="Murray J.W."/>
            <person name="Chang R."/>
            <person name="Ford T."/>
            <person name="Nguyen P.Q."/>
            <person name="Woodward J."/>
            <person name="Permingeat H."/>
            <person name="Joshi N.S."/>
            <person name="Silver P.A."/>
            <person name="Usadel B."/>
            <person name="Rutherford A.W."/>
            <person name="Friesen M."/>
            <person name="Prell J."/>
        </authorList>
    </citation>
    <scope>NUCLEOTIDE SEQUENCE [LARGE SCALE GENOMIC DNA]</scope>
    <source>
        <strain evidence="3">H1</strain>
    </source>
</reference>
<comment type="caution">
    <text evidence="2">The sequence shown here is derived from an EMBL/GenBank/DDBJ whole genome shotgun (WGS) entry which is preliminary data.</text>
</comment>
<accession>A0A132MHQ6</accession>
<dbReference type="AlphaFoldDB" id="A0A132MHQ6"/>
<feature type="region of interest" description="Disordered" evidence="1">
    <location>
        <begin position="194"/>
        <end position="217"/>
    </location>
</feature>
<organism evidence="2 3">
    <name type="scientific">Carbonactinospora thermoautotrophica</name>
    <dbReference type="NCBI Taxonomy" id="1469144"/>
    <lineage>
        <taxon>Bacteria</taxon>
        <taxon>Bacillati</taxon>
        <taxon>Actinomycetota</taxon>
        <taxon>Actinomycetes</taxon>
        <taxon>Kitasatosporales</taxon>
        <taxon>Carbonactinosporaceae</taxon>
        <taxon>Carbonactinospora</taxon>
    </lineage>
</organism>
<name>A0A132MHQ6_9ACTN</name>
<keyword evidence="3" id="KW-1185">Reference proteome</keyword>
<proteinExistence type="predicted"/>
<evidence type="ECO:0000313" key="2">
    <source>
        <dbReference type="EMBL" id="KWW97376.1"/>
    </source>
</evidence>
<geneLocation type="plasmid" evidence="2">
    <name>unnamed</name>
</geneLocation>
<sequence>MTDTENTVPVDPHDHVRDAFTRALAAARCSAPASVIEKVTAAVLTAMPLWRSVPQGRDRAERTAPTNGIELADVLAEFADTLARYAETSRWSQRQTATDRYGADRYWKGMADAQEHVVRELRSLLAGYRDSPHSTVFTAGWRAGFRAARQRIADRLDRDARALDKLAQHPANAGTVWGERYRERAAGTRNAAVTARFGKLDDQPTSIIPGKEDPSGQ</sequence>
<evidence type="ECO:0000256" key="1">
    <source>
        <dbReference type="SAM" id="MobiDB-lite"/>
    </source>
</evidence>
<dbReference type="RefSeq" id="WP_066892391.1">
    <property type="nucleotide sequence ID" value="NZ_LAXD01000002.1"/>
</dbReference>
<dbReference type="PATRIC" id="fig|1469144.10.peg.23"/>
<dbReference type="Proteomes" id="UP000070188">
    <property type="component" value="Unassembled WGS sequence"/>
</dbReference>
<dbReference type="EMBL" id="LAXD01000002">
    <property type="protein sequence ID" value="KWW97376.1"/>
    <property type="molecule type" value="Genomic_DNA"/>
</dbReference>
<gene>
    <name evidence="2" type="ORF">LI90_4348</name>
</gene>